<dbReference type="Pfam" id="PF02225">
    <property type="entry name" value="PA"/>
    <property type="match status" value="1"/>
</dbReference>
<dbReference type="Proteomes" id="UP000226437">
    <property type="component" value="Unassembled WGS sequence"/>
</dbReference>
<dbReference type="AlphaFoldDB" id="A0A2G0CH88"/>
<name>A0A2G0CH88_9BACT</name>
<dbReference type="FunFam" id="3.40.630.10:FF:000101">
    <property type="entry name" value="N-acetylated alpha-linked acidic dipeptidase like 1"/>
    <property type="match status" value="1"/>
</dbReference>
<dbReference type="InterPro" id="IPR003137">
    <property type="entry name" value="PA_domain"/>
</dbReference>
<evidence type="ECO:0000256" key="2">
    <source>
        <dbReference type="SAM" id="SignalP"/>
    </source>
</evidence>
<keyword evidence="2" id="KW-0732">Signal</keyword>
<dbReference type="GO" id="GO:0016787">
    <property type="term" value="F:hydrolase activity"/>
    <property type="evidence" value="ECO:0007669"/>
    <property type="project" value="UniProtKB-KW"/>
</dbReference>
<keyword evidence="6" id="KW-0378">Hydrolase</keyword>
<dbReference type="SUPFAM" id="SSF47672">
    <property type="entry name" value="Transferrin receptor-like dimerisation domain"/>
    <property type="match status" value="1"/>
</dbReference>
<dbReference type="SUPFAM" id="SSF52025">
    <property type="entry name" value="PA domain"/>
    <property type="match status" value="1"/>
</dbReference>
<feature type="domain" description="Peptidase M28" evidence="5">
    <location>
        <begin position="329"/>
        <end position="525"/>
    </location>
</feature>
<dbReference type="InterPro" id="IPR046450">
    <property type="entry name" value="PA_dom_sf"/>
</dbReference>
<protein>
    <submittedName>
        <fullName evidence="6">Folate hydrolase</fullName>
    </submittedName>
</protein>
<dbReference type="InterPro" id="IPR039373">
    <property type="entry name" value="Peptidase_M28B"/>
</dbReference>
<dbReference type="Gene3D" id="3.50.30.30">
    <property type="match status" value="1"/>
</dbReference>
<dbReference type="Gene3D" id="3.40.630.10">
    <property type="entry name" value="Zn peptidases"/>
    <property type="match status" value="1"/>
</dbReference>
<dbReference type="SUPFAM" id="SSF53187">
    <property type="entry name" value="Zn-dependent exopeptidases"/>
    <property type="match status" value="1"/>
</dbReference>
<dbReference type="Pfam" id="PF04253">
    <property type="entry name" value="TFR_dimer"/>
    <property type="match status" value="1"/>
</dbReference>
<dbReference type="OrthoDB" id="3646048at2"/>
<feature type="chain" id="PRO_5013813866" evidence="2">
    <location>
        <begin position="20"/>
        <end position="737"/>
    </location>
</feature>
<feature type="domain" description="Transferrin receptor-like dimerisation" evidence="4">
    <location>
        <begin position="628"/>
        <end position="726"/>
    </location>
</feature>
<organism evidence="6 7">
    <name type="scientific">Neolewinella marina</name>
    <dbReference type="NCBI Taxonomy" id="438751"/>
    <lineage>
        <taxon>Bacteria</taxon>
        <taxon>Pseudomonadati</taxon>
        <taxon>Bacteroidota</taxon>
        <taxon>Saprospiria</taxon>
        <taxon>Saprospirales</taxon>
        <taxon>Lewinellaceae</taxon>
        <taxon>Neolewinella</taxon>
    </lineage>
</organism>
<evidence type="ECO:0000259" key="3">
    <source>
        <dbReference type="Pfam" id="PF02225"/>
    </source>
</evidence>
<evidence type="ECO:0000259" key="4">
    <source>
        <dbReference type="Pfam" id="PF04253"/>
    </source>
</evidence>
<evidence type="ECO:0000313" key="7">
    <source>
        <dbReference type="Proteomes" id="UP000226437"/>
    </source>
</evidence>
<dbReference type="InterPro" id="IPR036757">
    <property type="entry name" value="TFR-like_dimer_dom_sf"/>
</dbReference>
<dbReference type="Pfam" id="PF04389">
    <property type="entry name" value="Peptidase_M28"/>
    <property type="match status" value="1"/>
</dbReference>
<dbReference type="EMBL" id="PDLO01000002">
    <property type="protein sequence ID" value="PHK99331.1"/>
    <property type="molecule type" value="Genomic_DNA"/>
</dbReference>
<dbReference type="PANTHER" id="PTHR10404:SF46">
    <property type="entry name" value="VACUOLAR PROTEIN SORTING-ASSOCIATED PROTEIN 70"/>
    <property type="match status" value="1"/>
</dbReference>
<reference evidence="6 7" key="1">
    <citation type="submission" date="2017-10" db="EMBL/GenBank/DDBJ databases">
        <title>The draft genome sequence of Lewinella marina KCTC 32374.</title>
        <authorList>
            <person name="Wang K."/>
        </authorList>
    </citation>
    <scope>NUCLEOTIDE SEQUENCE [LARGE SCALE GENOMIC DNA]</scope>
    <source>
        <strain evidence="6 7">MKG-38</strain>
    </source>
</reference>
<dbReference type="PANTHER" id="PTHR10404">
    <property type="entry name" value="N-ACETYLATED-ALPHA-LINKED ACIDIC DIPEPTIDASE"/>
    <property type="match status" value="1"/>
</dbReference>
<proteinExistence type="inferred from homology"/>
<evidence type="ECO:0000256" key="1">
    <source>
        <dbReference type="ARBA" id="ARBA00005634"/>
    </source>
</evidence>
<sequence length="737" mass="81718">MRHLLLLSGFLLLVSPLTAQSTEPLMGFTPSGSEAQRKLEATYDARITPANLDEWMKYMTARPHHVGSPYDKKVVDFMADKFRSWGYDVKVERFDVLFPTPKVRKLELIAPTRYTAILQEPPVEGDAATHQTEEALPPYNAFSVDGDVTAELVFVNYGVPADYEELEKRGIDVAGKIVIARYQGSWRGIKPKVAAEKGAIGCILYSDPEDDGYYRGDTYPEGAYKNEYGVQRGAVVDLPRAPGDPLTPGYGATEDAKRLPLEEAEGLTEIPVLPISYHDALPLLEALGGPVAPAAWRGALPITYHIGPGPAKVHLQLEFNWDLAPAYDVIATLEGSEYPDEWILRGNHHDAWVHGANDPISGMVAVMEEARAVGELVKQGWRPKRTIKYAAWGAEEPGLLGSTEWVETHAEELKEKAVAYINTDASGRGFLSAGGSHTLEKFFGQITEDVMDPQMGVSVFARRRAEAAVNDGEELKHFPLSALGSGSDYSPFFQHLGIAAFNMGFGGESGGGEYHTMYDSYDHYKRFKDPNFSYGAALARVAGRTTLRLANADVLPFEFTRLATTLQQYGEEVTALADQTRKQTARRNRLIQEEAYQLAADPTQPFHAPEVQPEVPYLNFAPLQNGLSRISSLADDYRTEAAVQLPAAERERLNQLFTDLERHLTRPEGLPRRPWFIHHVYAPGFYTGYGVKTLPGVREAIEQRDFEEAQEQIEKLGKVLEAYAGQMERIIGVAATR</sequence>
<gene>
    <name evidence="6" type="ORF">CGL56_07720</name>
</gene>
<evidence type="ECO:0000313" key="6">
    <source>
        <dbReference type="EMBL" id="PHK99331.1"/>
    </source>
</evidence>
<comment type="similarity">
    <text evidence="1">Belongs to the peptidase M28 family. M28B subfamily.</text>
</comment>
<accession>A0A2G0CH88</accession>
<comment type="caution">
    <text evidence="6">The sequence shown here is derived from an EMBL/GenBank/DDBJ whole genome shotgun (WGS) entry which is preliminary data.</text>
</comment>
<feature type="signal peptide" evidence="2">
    <location>
        <begin position="1"/>
        <end position="19"/>
    </location>
</feature>
<evidence type="ECO:0000259" key="5">
    <source>
        <dbReference type="Pfam" id="PF04389"/>
    </source>
</evidence>
<keyword evidence="7" id="KW-1185">Reference proteome</keyword>
<dbReference type="Gene3D" id="1.20.930.40">
    <property type="entry name" value="Transferrin receptor-like, dimerisation domain"/>
    <property type="match status" value="1"/>
</dbReference>
<dbReference type="CDD" id="cd02121">
    <property type="entry name" value="PA_GCPII_like"/>
    <property type="match status" value="1"/>
</dbReference>
<dbReference type="RefSeq" id="WP_099105946.1">
    <property type="nucleotide sequence ID" value="NZ_JAATJF010000002.1"/>
</dbReference>
<feature type="domain" description="PA" evidence="3">
    <location>
        <begin position="148"/>
        <end position="216"/>
    </location>
</feature>
<dbReference type="InterPro" id="IPR007365">
    <property type="entry name" value="TFR-like_dimer_dom"/>
</dbReference>
<dbReference type="InterPro" id="IPR007484">
    <property type="entry name" value="Peptidase_M28"/>
</dbReference>